<dbReference type="GO" id="GO:0005524">
    <property type="term" value="F:ATP binding"/>
    <property type="evidence" value="ECO:0007669"/>
    <property type="project" value="InterPro"/>
</dbReference>
<name>A0A097KQE7_9CHLO</name>
<evidence type="ECO:0000256" key="2">
    <source>
        <dbReference type="ARBA" id="ARBA00022801"/>
    </source>
</evidence>
<keyword evidence="5" id="KW-0132">Cell division</keyword>
<dbReference type="GO" id="GO:0051301">
    <property type="term" value="P:cell division"/>
    <property type="evidence" value="ECO:0007669"/>
    <property type="project" value="UniProtKB-KW"/>
</dbReference>
<dbReference type="GO" id="GO:0004222">
    <property type="term" value="F:metalloendopeptidase activity"/>
    <property type="evidence" value="ECO:0007669"/>
    <property type="project" value="InterPro"/>
</dbReference>
<dbReference type="InterPro" id="IPR041569">
    <property type="entry name" value="AAA_lid_3"/>
</dbReference>
<keyword evidence="5" id="KW-0150">Chloroplast</keyword>
<dbReference type="SUPFAM" id="SSF140990">
    <property type="entry name" value="FtsH protease domain-like"/>
    <property type="match status" value="2"/>
</dbReference>
<dbReference type="PANTHER" id="PTHR23076:SF118">
    <property type="entry name" value="ATP-DEPENDENT ZINC METALLOPROTEASE FTSH 6, CHLOROPLASTIC"/>
    <property type="match status" value="1"/>
</dbReference>
<dbReference type="GO" id="GO:0016887">
    <property type="term" value="F:ATP hydrolysis activity"/>
    <property type="evidence" value="ECO:0007669"/>
    <property type="project" value="InterPro"/>
</dbReference>
<feature type="domain" description="AAA+ ATPase" evidence="4">
    <location>
        <begin position="717"/>
        <end position="926"/>
    </location>
</feature>
<evidence type="ECO:0000256" key="3">
    <source>
        <dbReference type="SAM" id="Phobius"/>
    </source>
</evidence>
<dbReference type="SMART" id="SM00382">
    <property type="entry name" value="AAA"/>
    <property type="match status" value="1"/>
</dbReference>
<organism evidence="5">
    <name type="scientific">Dicloster acuatus</name>
    <dbReference type="NCBI Taxonomy" id="91190"/>
    <lineage>
        <taxon>Eukaryota</taxon>
        <taxon>Viridiplantae</taxon>
        <taxon>Chlorophyta</taxon>
        <taxon>core chlorophytes</taxon>
        <taxon>Trebouxiophyceae</taxon>
        <taxon>Chlorellales</taxon>
        <taxon>Chlorellaceae</taxon>
        <taxon>Dicloster</taxon>
    </lineage>
</organism>
<keyword evidence="3" id="KW-0472">Membrane</keyword>
<dbReference type="InterPro" id="IPR003593">
    <property type="entry name" value="AAA+_ATPase"/>
</dbReference>
<dbReference type="Gene3D" id="1.20.58.760">
    <property type="entry name" value="Peptidase M41"/>
    <property type="match status" value="1"/>
</dbReference>
<geneLocation type="chloroplast" evidence="5"/>
<dbReference type="GeneID" id="22160954"/>
<dbReference type="RefSeq" id="YP_009106587.1">
    <property type="nucleotide sequence ID" value="NC_025546.1"/>
</dbReference>
<dbReference type="GO" id="GO:0004176">
    <property type="term" value="F:ATP-dependent peptidase activity"/>
    <property type="evidence" value="ECO:0007669"/>
    <property type="project" value="InterPro"/>
</dbReference>
<dbReference type="InterPro" id="IPR003960">
    <property type="entry name" value="ATPase_AAA_CS"/>
</dbReference>
<dbReference type="Gene3D" id="3.40.50.300">
    <property type="entry name" value="P-loop containing nucleotide triphosphate hydrolases"/>
    <property type="match status" value="2"/>
</dbReference>
<dbReference type="GO" id="GO:0006508">
    <property type="term" value="P:proteolysis"/>
    <property type="evidence" value="ECO:0007669"/>
    <property type="project" value="UniProtKB-KW"/>
</dbReference>
<keyword evidence="5" id="KW-0131">Cell cycle</keyword>
<feature type="transmembrane region" description="Helical" evidence="3">
    <location>
        <begin position="39"/>
        <end position="58"/>
    </location>
</feature>
<dbReference type="InterPro" id="IPR003959">
    <property type="entry name" value="ATPase_AAA_core"/>
</dbReference>
<dbReference type="Pfam" id="PF17862">
    <property type="entry name" value="AAA_lid_3"/>
    <property type="match status" value="1"/>
</dbReference>
<evidence type="ECO:0000259" key="4">
    <source>
        <dbReference type="SMART" id="SM00382"/>
    </source>
</evidence>
<dbReference type="SUPFAM" id="SSF52540">
    <property type="entry name" value="P-loop containing nucleoside triphosphate hydrolases"/>
    <property type="match status" value="1"/>
</dbReference>
<dbReference type="Pfam" id="PF00004">
    <property type="entry name" value="AAA"/>
    <property type="match status" value="2"/>
</dbReference>
<dbReference type="EMBL" id="KM462885">
    <property type="protein sequence ID" value="AIT95401.1"/>
    <property type="molecule type" value="Genomic_DNA"/>
</dbReference>
<dbReference type="InterPro" id="IPR037219">
    <property type="entry name" value="Peptidase_M41-like"/>
</dbReference>
<sequence length="1357" mass="157008">MNMNIENYKKLCQHTIPKIQLRISQHRYGMRVKLNSRSLSIFTIISTLPFFLGFYDFLQQNQQLKILMQKTLPTFGIPTETINWETFHYFSETKKDFWNGIEKVEWAPTCLCLTKTLNKKFRNQDYFFSSITNRSRKNRVKNSSEFSPFLKTTPNFGLNRFLLTSFNKTTNIPLVQTFYLNLDEIPLKIENLILKKSTLNLDNSFGNKKQIYQNSLPNLAFEKNFWLKNTNQLCFKKINYKKIVGQPILLETIQEIVAKENEFRKKPIPALNQLTSNQSINISPSRNNSKIYSLGSFLTLQDINSIKGTTDGVIKKLKGKGFFYVRQISGFSYPDMTSGQVNKLLLHNLFYNFLKNYHLWNLNKITLQINFPGTFTFLKTYSFTNEIPNFRIEYRNFNSKYFETKKKFSSIPLNNEKGLDWYPETNFEDWVKNYLSPLNPLAHSKSSLLGKQFNYQLTPVFNSKTKGVINDLNSEQWRQFSTQAFSSIKKHETYYTLNTGSFPVPLVEIELLESETIGSNSKEKKLNLADTNLNFALNSTVDYSYSLDNLRPKIKTLSALSDQLLPKRMDVVSYKKLFSTSIGSQKIYLTIKPPVIERLLFFIDNCESFTSGSWLLGSKICLAVLLFNFCQFIITDYMKELIWFLAEFTFAAGLLDPTLKHEIEIISGKRDKGFRVFLTSKIRLQNIGGVKNLLPEISELIWFLRNSGRDVSISENLPRGLLLIGPPGTGKTFLVQALAGEAGVPVVSVSGNSLVKPKESGSLKLEYAFKEARKLAPCILFIDEIDSVGQKRSEVMQEIIGGDAIISALESPELTITKFDFLQHSQTSFSQKTDQIAGLLFQSPENNSDQLDSSSLSIAIKIKHDAKKQVRYEKLKLLLQLLIELDGVHTRKGVVVIGATNRPEILDPALLRPGRLDKTIELGLPSYKKRIEIFKLYGKILTYQENISWDYLSRRTIGFSAADLASLMNQSSLNAILNDINKHTLETIEHGIERITTYEIEKPTKKASAFFKNRIAYYQAGKIVLSTILENHPITLISYLWPRPQNKRSLQILTNLEKYFFRSARRCELEDRIIGSYGGKAAEILFLQNYQLNKPSLSSKFINLSSFGAEDLSFAFVLICYCIEKWCIFSKSTMISQLTQIISNKNIQELIPEKIDFFKEITCLIEFFPSIVYSQKKDIINHPFTQNFLYNPFWQLLISQEFEFVEHNCANWYRLYLPNPEETKFNIEWVPPDEYYHGNLLNKILTKKTLRTWNDLHHIIRDYQVHAFVLQSFNKALSLLDENREYLDKIASELLNRQVLREAEIQQISCNFVSFSKQKEPNETEMAISDIKILHNSFGKFSRRKIKNWIDFKDFEK</sequence>
<dbReference type="PROSITE" id="PS00674">
    <property type="entry name" value="AAA"/>
    <property type="match status" value="1"/>
</dbReference>
<evidence type="ECO:0000256" key="1">
    <source>
        <dbReference type="ARBA" id="ARBA00022670"/>
    </source>
</evidence>
<keyword evidence="3" id="KW-0812">Transmembrane</keyword>
<gene>
    <name evidence="5" type="primary">ftsH</name>
</gene>
<evidence type="ECO:0000313" key="5">
    <source>
        <dbReference type="EMBL" id="AIT95401.1"/>
    </source>
</evidence>
<dbReference type="InterPro" id="IPR027417">
    <property type="entry name" value="P-loop_NTPase"/>
</dbReference>
<keyword evidence="1" id="KW-0645">Protease</keyword>
<proteinExistence type="predicted"/>
<keyword evidence="2" id="KW-0378">Hydrolase</keyword>
<accession>A0A097KQE7</accession>
<keyword evidence="5" id="KW-0934">Plastid</keyword>
<protein>
    <submittedName>
        <fullName evidence="5">Cell division protein</fullName>
    </submittedName>
</protein>
<dbReference type="PANTHER" id="PTHR23076">
    <property type="entry name" value="METALLOPROTEASE M41 FTSH"/>
    <property type="match status" value="1"/>
</dbReference>
<dbReference type="Gene3D" id="1.10.8.60">
    <property type="match status" value="1"/>
</dbReference>
<dbReference type="GO" id="GO:0009535">
    <property type="term" value="C:chloroplast thylakoid membrane"/>
    <property type="evidence" value="ECO:0007669"/>
    <property type="project" value="TreeGrafter"/>
</dbReference>
<reference evidence="5" key="1">
    <citation type="journal article" date="2014" name="BMC Evol. Biol.">
        <title>Chloroplast phylogenomic analysis resolves deep-level relationships within the green algal class Trebouxiophyceae.</title>
        <authorList>
            <person name="Lemieux C."/>
            <person name="Otis C."/>
            <person name="Turmel M."/>
        </authorList>
    </citation>
    <scope>NUCLEOTIDE SEQUENCE</scope>
</reference>
<keyword evidence="3" id="KW-1133">Transmembrane helix</keyword>